<dbReference type="PANTHER" id="PTHR39441">
    <property type="entry name" value="DUF2252 DOMAIN-CONTAINING PROTEIN"/>
    <property type="match status" value="1"/>
</dbReference>
<dbReference type="PATRIC" id="fig|1423771.3.peg.922"/>
<evidence type="ECO:0000313" key="2">
    <source>
        <dbReference type="Proteomes" id="UP000050901"/>
    </source>
</evidence>
<reference evidence="1 2" key="1">
    <citation type="journal article" date="2015" name="Genome Announc.">
        <title>Expanding the biotechnology potential of lactobacilli through comparative genomics of 213 strains and associated genera.</title>
        <authorList>
            <person name="Sun Z."/>
            <person name="Harris H.M."/>
            <person name="McCann A."/>
            <person name="Guo C."/>
            <person name="Argimon S."/>
            <person name="Zhang W."/>
            <person name="Yang X."/>
            <person name="Jeffery I.B."/>
            <person name="Cooney J.C."/>
            <person name="Kagawa T.F."/>
            <person name="Liu W."/>
            <person name="Song Y."/>
            <person name="Salvetti E."/>
            <person name="Wrobel A."/>
            <person name="Rasinkangas P."/>
            <person name="Parkhill J."/>
            <person name="Rea M.C."/>
            <person name="O'Sullivan O."/>
            <person name="Ritari J."/>
            <person name="Douillard F.P."/>
            <person name="Paul Ross R."/>
            <person name="Yang R."/>
            <person name="Briner A.E."/>
            <person name="Felis G.E."/>
            <person name="de Vos W.M."/>
            <person name="Barrangou R."/>
            <person name="Klaenhammer T.R."/>
            <person name="Caufield P.W."/>
            <person name="Cui Y."/>
            <person name="Zhang H."/>
            <person name="O'Toole P.W."/>
        </authorList>
    </citation>
    <scope>NUCLEOTIDE SEQUENCE [LARGE SCALE GENOMIC DNA]</scope>
    <source>
        <strain evidence="1 2">DSM 13345</strain>
    </source>
</reference>
<dbReference type="PANTHER" id="PTHR39441:SF1">
    <property type="entry name" value="DUF2252 DOMAIN-CONTAINING PROTEIN"/>
    <property type="match status" value="1"/>
</dbReference>
<proteinExistence type="predicted"/>
<gene>
    <name evidence="1" type="ORF">FC47_GL000914</name>
</gene>
<organism evidence="1 2">
    <name type="scientific">Limosilactobacillus mucosae DSM 13345</name>
    <dbReference type="NCBI Taxonomy" id="1423771"/>
    <lineage>
        <taxon>Bacteria</taxon>
        <taxon>Bacillati</taxon>
        <taxon>Bacillota</taxon>
        <taxon>Bacilli</taxon>
        <taxon>Lactobacillales</taxon>
        <taxon>Lactobacillaceae</taxon>
        <taxon>Limosilactobacillus</taxon>
    </lineage>
</organism>
<evidence type="ECO:0008006" key="3">
    <source>
        <dbReference type="Google" id="ProtNLM"/>
    </source>
</evidence>
<protein>
    <recommendedName>
        <fullName evidence="3">DUF2252 domain-containing protein</fullName>
    </recommendedName>
</protein>
<dbReference type="InterPro" id="IPR018721">
    <property type="entry name" value="DUF2252"/>
</dbReference>
<dbReference type="AlphaFoldDB" id="A0A0R1PDL3"/>
<name>A0A0R1PDL3_LIMMU</name>
<dbReference type="Pfam" id="PF10009">
    <property type="entry name" value="DUF2252"/>
    <property type="match status" value="1"/>
</dbReference>
<dbReference type="Proteomes" id="UP000050901">
    <property type="component" value="Unassembled WGS sequence"/>
</dbReference>
<comment type="caution">
    <text evidence="1">The sequence shown here is derived from an EMBL/GenBank/DDBJ whole genome shotgun (WGS) entry which is preliminary data.</text>
</comment>
<accession>A0A0R1PDL3</accession>
<dbReference type="EMBL" id="AZEQ01000002">
    <property type="protein sequence ID" value="KRL26779.1"/>
    <property type="molecule type" value="Genomic_DNA"/>
</dbReference>
<sequence>MKEVLSVMLNQPLDVFDLKKIQVNATKAELETDGKLQRRQVPVEKLGEYVPVQRDPINLIKLTEAKMIPELLPLRHQRMAASRFAFFRGTAELMEQDLKQQYQSGISIIINGDAHLGNYGFYASPERKLLFDLNDFDESRIGNWESDLKRLLVSTYLVGLQNNFEPDRLQALLSSMCKVYRRGVKHAETLTLLQRFYFSYEIHDMIQTLNSLEDNDRAEMSRIVDRILKKSHKNNSETVIKKFTTLNSRGHLIFRENPPRARHVSDHTFRQIQAAYNSYRNYVREDIRVLLASYHLSDVIRYSVGVGSFGTRCFLLLLTGIDGSHLVLQMKEALPLRYNLLAMPVAESIKSSLNAGRRIVTAQKVLQSASDPFLGSTHFDGRGYYLRQFRDMKESIDATRLDFESLSVYAEICSFLLAMAHFQSPTAPRIAGYLRKQKQLDEGLANWAVQYSKQVDQDYQRFLAYLNQ</sequence>
<evidence type="ECO:0000313" key="1">
    <source>
        <dbReference type="EMBL" id="KRL26779.1"/>
    </source>
</evidence>